<evidence type="ECO:0000313" key="2">
    <source>
        <dbReference type="Proteomes" id="UP001056384"/>
    </source>
</evidence>
<dbReference type="Proteomes" id="UP001056384">
    <property type="component" value="Chromosome 10"/>
</dbReference>
<gene>
    <name evidence="1" type="ORF">Slin15195_G111080</name>
</gene>
<dbReference type="AlphaFoldDB" id="A0A9Q9AZ14"/>
<keyword evidence="2" id="KW-1185">Reference proteome</keyword>
<evidence type="ECO:0000313" key="1">
    <source>
        <dbReference type="EMBL" id="USW57789.1"/>
    </source>
</evidence>
<sequence>MTSAHGSSAGLGILPSNGVLSATRDQKARYDPSIPPVSGICRWHDMPVEIRDMVFELAYGPYGLFKPVTRNGWDRAEKVRRREKRHMFQARTFPSSFINQFMVDREWLLLALQLFFKGTTFQFSDSGIEFVEGSKVYTFKSAHNEESQSKTSKMRPIGLRKSHTSGFITSISIPVWSDDCRELFTELYPNLKEVCLRLQVYFFHFADKSIKERLWLEEDFGEHEDTNEILKACDYFSMSVEPIHASYEKQAARSTFARNIETLNSMLRSRPVLPRAPASGILRSSSPISDDFSADLDLDDVLSASPMSRNAVARPIAAPRMSATLPMTSARNALRDVDIPLTEEAFAQLVFKRGPDVFKWARDILDRVK</sequence>
<proteinExistence type="predicted"/>
<dbReference type="EMBL" id="CP099427">
    <property type="protein sequence ID" value="USW57789.1"/>
    <property type="molecule type" value="Genomic_DNA"/>
</dbReference>
<accession>A0A9Q9AZ14</accession>
<protein>
    <submittedName>
        <fullName evidence="1">Uncharacterized protein</fullName>
    </submittedName>
</protein>
<reference evidence="1" key="1">
    <citation type="submission" date="2022-06" db="EMBL/GenBank/DDBJ databases">
        <title>Complete genome sequences of two strains of the flax pathogen Septoria linicola.</title>
        <authorList>
            <person name="Lapalu N."/>
            <person name="Simon A."/>
            <person name="Demenou B."/>
            <person name="Paumier D."/>
            <person name="Guillot M.-P."/>
            <person name="Gout L."/>
            <person name="Valade R."/>
        </authorList>
    </citation>
    <scope>NUCLEOTIDE SEQUENCE</scope>
    <source>
        <strain evidence="1">SE15195</strain>
    </source>
</reference>
<organism evidence="1 2">
    <name type="scientific">Septoria linicola</name>
    <dbReference type="NCBI Taxonomy" id="215465"/>
    <lineage>
        <taxon>Eukaryota</taxon>
        <taxon>Fungi</taxon>
        <taxon>Dikarya</taxon>
        <taxon>Ascomycota</taxon>
        <taxon>Pezizomycotina</taxon>
        <taxon>Dothideomycetes</taxon>
        <taxon>Dothideomycetidae</taxon>
        <taxon>Mycosphaerellales</taxon>
        <taxon>Mycosphaerellaceae</taxon>
        <taxon>Septoria</taxon>
    </lineage>
</organism>
<name>A0A9Q9AZ14_9PEZI</name>